<feature type="domain" description="TtsA-like Glycoside hydrolase family 108" evidence="1">
    <location>
        <begin position="12"/>
        <end position="101"/>
    </location>
</feature>
<comment type="caution">
    <text evidence="3">The sequence shown here is derived from an EMBL/GenBank/DDBJ whole genome shotgun (WGS) entry which is preliminary data.</text>
</comment>
<dbReference type="AlphaFoldDB" id="A0A369QJI4"/>
<organism evidence="3 4">
    <name type="scientific">Adhaeribacter pallidiroseus</name>
    <dbReference type="NCBI Taxonomy" id="2072847"/>
    <lineage>
        <taxon>Bacteria</taxon>
        <taxon>Pseudomonadati</taxon>
        <taxon>Bacteroidota</taxon>
        <taxon>Cytophagia</taxon>
        <taxon>Cytophagales</taxon>
        <taxon>Hymenobacteraceae</taxon>
        <taxon>Adhaeribacter</taxon>
    </lineage>
</organism>
<gene>
    <name evidence="3" type="ORF">AHMF7616_03694</name>
</gene>
<dbReference type="RefSeq" id="WP_115374140.1">
    <property type="nucleotide sequence ID" value="NZ_QASA01000001.1"/>
</dbReference>
<dbReference type="Pfam" id="PF05838">
    <property type="entry name" value="Glyco_hydro_108"/>
    <property type="match status" value="1"/>
</dbReference>
<proteinExistence type="predicted"/>
<dbReference type="InterPro" id="IPR023346">
    <property type="entry name" value="Lysozyme-like_dom_sf"/>
</dbReference>
<protein>
    <submittedName>
        <fullName evidence="3">Uncharacterized protein</fullName>
    </submittedName>
</protein>
<evidence type="ECO:0000313" key="4">
    <source>
        <dbReference type="Proteomes" id="UP000253919"/>
    </source>
</evidence>
<dbReference type="SUPFAM" id="SSF53955">
    <property type="entry name" value="Lysozyme-like"/>
    <property type="match status" value="1"/>
</dbReference>
<accession>A0A369QJI4</accession>
<name>A0A369QJI4_9BACT</name>
<dbReference type="InterPro" id="IPR008565">
    <property type="entry name" value="TtsA-like_GH18_dom"/>
</dbReference>
<reference evidence="3 4" key="1">
    <citation type="submission" date="2018-04" db="EMBL/GenBank/DDBJ databases">
        <title>Adhaeribacter sp. HMF7616 genome sequencing and assembly.</title>
        <authorList>
            <person name="Kang H."/>
            <person name="Kang J."/>
            <person name="Cha I."/>
            <person name="Kim H."/>
            <person name="Joh K."/>
        </authorList>
    </citation>
    <scope>NUCLEOTIDE SEQUENCE [LARGE SCALE GENOMIC DNA]</scope>
    <source>
        <strain evidence="3 4">HMF7616</strain>
    </source>
</reference>
<dbReference type="Pfam" id="PF09374">
    <property type="entry name" value="PG_binding_3"/>
    <property type="match status" value="1"/>
</dbReference>
<keyword evidence="4" id="KW-1185">Reference proteome</keyword>
<dbReference type="Proteomes" id="UP000253919">
    <property type="component" value="Unassembled WGS sequence"/>
</dbReference>
<evidence type="ECO:0000259" key="2">
    <source>
        <dbReference type="Pfam" id="PF09374"/>
    </source>
</evidence>
<feature type="domain" description="Peptidoglycan binding" evidence="2">
    <location>
        <begin position="103"/>
        <end position="174"/>
    </location>
</feature>
<dbReference type="OrthoDB" id="672438at2"/>
<dbReference type="Gene3D" id="1.20.141.10">
    <property type="entry name" value="Chitosanase, subunit A, domain 1"/>
    <property type="match status" value="1"/>
</dbReference>
<evidence type="ECO:0000313" key="3">
    <source>
        <dbReference type="EMBL" id="RDC65071.1"/>
    </source>
</evidence>
<sequence>MANYQISYALMRKKEGYYSNVSSDLGGETYAGISRKWNPTFAGWKIIDATKPLKRHQKVNSAELEVLIANFYTRYWKNIAGSEIKSQAIADIFFDFNVLSGSAVLVMQRTLNQKFGKKLLEDNQIGPNTILAINQVSPTLLHQAYKQGRELFHRQKVAENPSQAVNLPGWLNRINEFPDLIQKKKSSSISLR</sequence>
<dbReference type="InterPro" id="IPR018537">
    <property type="entry name" value="Peptidoglycan-bd_3"/>
</dbReference>
<dbReference type="EMBL" id="QASA01000001">
    <property type="protein sequence ID" value="RDC65071.1"/>
    <property type="molecule type" value="Genomic_DNA"/>
</dbReference>
<evidence type="ECO:0000259" key="1">
    <source>
        <dbReference type="Pfam" id="PF05838"/>
    </source>
</evidence>